<dbReference type="GO" id="GO:0016989">
    <property type="term" value="F:sigma factor antagonist activity"/>
    <property type="evidence" value="ECO:0007669"/>
    <property type="project" value="TreeGrafter"/>
</dbReference>
<gene>
    <name evidence="3" type="ORF">C666_12000</name>
</gene>
<evidence type="ECO:0000313" key="4">
    <source>
        <dbReference type="Proteomes" id="UP000013232"/>
    </source>
</evidence>
<feature type="domain" description="FecR N-terminal" evidence="2">
    <location>
        <begin position="24"/>
        <end position="62"/>
    </location>
</feature>
<proteinExistence type="predicted"/>
<keyword evidence="4" id="KW-1185">Reference proteome</keyword>
<dbReference type="PANTHER" id="PTHR30273:SF2">
    <property type="entry name" value="PROTEIN FECR"/>
    <property type="match status" value="1"/>
</dbReference>
<dbReference type="InterPro" id="IPR012373">
    <property type="entry name" value="Ferrdict_sens_TM"/>
</dbReference>
<evidence type="ECO:0000259" key="2">
    <source>
        <dbReference type="Pfam" id="PF16220"/>
    </source>
</evidence>
<protein>
    <submittedName>
        <fullName evidence="3">FecR family protein</fullName>
    </submittedName>
</protein>
<evidence type="ECO:0000259" key="1">
    <source>
        <dbReference type="Pfam" id="PF04773"/>
    </source>
</evidence>
<dbReference type="RefSeq" id="WP_004339247.1">
    <property type="nucleotide sequence ID" value="NZ_AMXE01000045.1"/>
</dbReference>
<dbReference type="eggNOG" id="COG3712">
    <property type="taxonomic scope" value="Bacteria"/>
</dbReference>
<accession>N6Y5V8</accession>
<reference evidence="3 4" key="1">
    <citation type="submission" date="2012-09" db="EMBL/GenBank/DDBJ databases">
        <title>Draft Genome Sequences of 6 Strains from Genus Thauera.</title>
        <authorList>
            <person name="Liu B."/>
            <person name="Shapleigh J.P."/>
            <person name="Frostegard A.H."/>
        </authorList>
    </citation>
    <scope>NUCLEOTIDE SEQUENCE [LARGE SCALE GENOMIC DNA]</scope>
    <source>
        <strain evidence="4">47Lol / DSM 12138</strain>
    </source>
</reference>
<dbReference type="PANTHER" id="PTHR30273">
    <property type="entry name" value="PERIPLASMIC SIGNAL SENSOR AND SIGMA FACTOR ACTIVATOR FECR-RELATED"/>
    <property type="match status" value="1"/>
</dbReference>
<dbReference type="Gene3D" id="2.60.120.1440">
    <property type="match status" value="1"/>
</dbReference>
<feature type="domain" description="FecR protein" evidence="1">
    <location>
        <begin position="133"/>
        <end position="226"/>
    </location>
</feature>
<dbReference type="STRING" id="1123367.GCA_000621305_00593"/>
<comment type="caution">
    <text evidence="3">The sequence shown here is derived from an EMBL/GenBank/DDBJ whole genome shotgun (WGS) entry which is preliminary data.</text>
</comment>
<dbReference type="Pfam" id="PF16220">
    <property type="entry name" value="DUF4880"/>
    <property type="match status" value="1"/>
</dbReference>
<dbReference type="Proteomes" id="UP000013232">
    <property type="component" value="Unassembled WGS sequence"/>
</dbReference>
<dbReference type="InterPro" id="IPR006860">
    <property type="entry name" value="FecR"/>
</dbReference>
<evidence type="ECO:0000313" key="3">
    <source>
        <dbReference type="EMBL" id="ENO86970.1"/>
    </source>
</evidence>
<organism evidence="3 4">
    <name type="scientific">Thauera linaloolentis (strain DSM 12138 / JCM 21573 / CCUG 41526 / CIP 105981 / IAM 15112 / NBRC 102519 / 47Lol)</name>
    <dbReference type="NCBI Taxonomy" id="1123367"/>
    <lineage>
        <taxon>Bacteria</taxon>
        <taxon>Pseudomonadati</taxon>
        <taxon>Pseudomonadota</taxon>
        <taxon>Betaproteobacteria</taxon>
        <taxon>Rhodocyclales</taxon>
        <taxon>Zoogloeaceae</taxon>
        <taxon>Thauera</taxon>
    </lineage>
</organism>
<dbReference type="PIRSF" id="PIRSF018266">
    <property type="entry name" value="FecR"/>
    <property type="match status" value="1"/>
</dbReference>
<dbReference type="Pfam" id="PF04773">
    <property type="entry name" value="FecR"/>
    <property type="match status" value="1"/>
</dbReference>
<dbReference type="OrthoDB" id="1100567at2"/>
<name>N6Y5V8_THAL4</name>
<dbReference type="InterPro" id="IPR032623">
    <property type="entry name" value="FecR_N"/>
</dbReference>
<dbReference type="EMBL" id="AMXE01000045">
    <property type="protein sequence ID" value="ENO86970.1"/>
    <property type="molecule type" value="Genomic_DNA"/>
</dbReference>
<dbReference type="AlphaFoldDB" id="N6Y5V8"/>
<sequence>MNPSRAFKPLAPDAGPLDPKVVAQAAEWVVRLQYDDTLAARQNCDAWRAADPGHELAWQRLNMLGQDLRNSTRGMAAPQVATTLEQARDASRRSRRNGLKWMLGLGLTTGIAWQGRTLLNDARLLPSLLADQHTGTGERRNVTLKDGTLLTLNTRSAVDIAFDAHQRRLTLHTGEIMVSTAPDPGGRPFVIATPHGELLPVGTRFSVRRLAEDGHPIRVAVFEGAVDIRPRHGGPTRRLHAGTQSDFTADTIQPPETLRSGGDAWVRGMLVASRMPLDQFIAELARHRPGLLRCDPAVAGLQVTGAFPLDDGDRVLAMLEQVLPVRAEYRTRYWVTLTRR</sequence>